<keyword evidence="2" id="KW-1133">Transmembrane helix</keyword>
<comment type="caution">
    <text evidence="3">The sequence shown here is derived from an EMBL/GenBank/DDBJ whole genome shotgun (WGS) entry which is preliminary data.</text>
</comment>
<proteinExistence type="predicted"/>
<protein>
    <submittedName>
        <fullName evidence="3">Uncharacterized protein</fullName>
    </submittedName>
</protein>
<feature type="compositionally biased region" description="Basic and acidic residues" evidence="1">
    <location>
        <begin position="309"/>
        <end position="318"/>
    </location>
</feature>
<dbReference type="AlphaFoldDB" id="A0AB34K0G6"/>
<accession>A0AB34K0G6</accession>
<feature type="region of interest" description="Disordered" evidence="1">
    <location>
        <begin position="282"/>
        <end position="318"/>
    </location>
</feature>
<organism evidence="3 4">
    <name type="scientific">Prymnesium parvum</name>
    <name type="common">Toxic golden alga</name>
    <dbReference type="NCBI Taxonomy" id="97485"/>
    <lineage>
        <taxon>Eukaryota</taxon>
        <taxon>Haptista</taxon>
        <taxon>Haptophyta</taxon>
        <taxon>Prymnesiophyceae</taxon>
        <taxon>Prymnesiales</taxon>
        <taxon>Prymnesiaceae</taxon>
        <taxon>Prymnesium</taxon>
    </lineage>
</organism>
<evidence type="ECO:0000313" key="3">
    <source>
        <dbReference type="EMBL" id="KAL1527973.1"/>
    </source>
</evidence>
<keyword evidence="4" id="KW-1185">Reference proteome</keyword>
<sequence length="521" mass="56116">MHSVPAVVPAADGWPRVARLAGALRVPFDRRNEPRRSLLEGTSSGPKGGGPWTWKLFFAGALLFLVASAGVCALLASMAGAEPARAEGPPPVAVEAASTEESVALSPSALHSWLLAASGLWYGNVEISPLGPMPTGMGGYAYMAVSAMDRDGSFYVRHLGLHQLMRIRGALMQYCFGYDHPEQRVAGADEAPFAVDAVDPTMLRMCWRGPRLPSHPLGCSGCSCAQWTLTRQGDQLQSVFLQPPPVMHMRITLSRRGSHPSLPADEVRAGWACEFNNHTGKPNITHSPLEPSRSATTSPCPFGVRQNRTTREDGAPGARVPERRTFCLRMNDVVPAQLEYSVAQLPCWPCNVTFTLSVQTARAGDYVAIGFKEKYAAYYGPEKVRQLEDYWGMATSAANRTELAGRILAGYVSPTGVGGCLRQLQANAFVGSVVDVPSDGKVRMESVRRVGNATSITFSTTMHAGRNESEISWQSRVFGEQRVMWATGAVPGDGGCGQQLGYHSSTRSLASLNFPGFGRPC</sequence>
<name>A0AB34K0G6_PRYPA</name>
<evidence type="ECO:0000256" key="2">
    <source>
        <dbReference type="SAM" id="Phobius"/>
    </source>
</evidence>
<keyword evidence="2" id="KW-0812">Transmembrane</keyword>
<reference evidence="3 4" key="1">
    <citation type="journal article" date="2024" name="Science">
        <title>Giant polyketide synthase enzymes in the biosynthesis of giant marine polyether toxins.</title>
        <authorList>
            <person name="Fallon T.R."/>
            <person name="Shende V.V."/>
            <person name="Wierzbicki I.H."/>
            <person name="Pendleton A.L."/>
            <person name="Watervoot N.F."/>
            <person name="Auber R.P."/>
            <person name="Gonzalez D.J."/>
            <person name="Wisecaver J.H."/>
            <person name="Moore B.S."/>
        </authorList>
    </citation>
    <scope>NUCLEOTIDE SEQUENCE [LARGE SCALE GENOMIC DNA]</scope>
    <source>
        <strain evidence="3 4">12B1</strain>
    </source>
</reference>
<feature type="transmembrane region" description="Helical" evidence="2">
    <location>
        <begin position="56"/>
        <end position="76"/>
    </location>
</feature>
<dbReference type="Proteomes" id="UP001515480">
    <property type="component" value="Unassembled WGS sequence"/>
</dbReference>
<evidence type="ECO:0000256" key="1">
    <source>
        <dbReference type="SAM" id="MobiDB-lite"/>
    </source>
</evidence>
<evidence type="ECO:0000313" key="4">
    <source>
        <dbReference type="Proteomes" id="UP001515480"/>
    </source>
</evidence>
<keyword evidence="2" id="KW-0472">Membrane</keyword>
<gene>
    <name evidence="3" type="ORF">AB1Y20_009344</name>
</gene>
<dbReference type="EMBL" id="JBGBPQ010000002">
    <property type="protein sequence ID" value="KAL1527973.1"/>
    <property type="molecule type" value="Genomic_DNA"/>
</dbReference>